<name>A0A2S4N473_9FLAO</name>
<dbReference type="Gene3D" id="2.180.10.10">
    <property type="entry name" value="RHS repeat-associated core"/>
    <property type="match status" value="1"/>
</dbReference>
<keyword evidence="2" id="KW-1185">Reference proteome</keyword>
<dbReference type="NCBIfam" id="TIGR03696">
    <property type="entry name" value="Rhs_assc_core"/>
    <property type="match status" value="1"/>
</dbReference>
<gene>
    <name evidence="1" type="ORF">Q361_1693</name>
</gene>
<organism evidence="1 2">
    <name type="scientific">Flavobacterium croceum DSM 17960</name>
    <dbReference type="NCBI Taxonomy" id="1121886"/>
    <lineage>
        <taxon>Bacteria</taxon>
        <taxon>Pseudomonadati</taxon>
        <taxon>Bacteroidota</taxon>
        <taxon>Flavobacteriia</taxon>
        <taxon>Flavobacteriales</taxon>
        <taxon>Flavobacteriaceae</taxon>
        <taxon>Flavobacterium</taxon>
    </lineage>
</organism>
<proteinExistence type="predicted"/>
<dbReference type="RefSeq" id="WP_317047149.1">
    <property type="nucleotide sequence ID" value="NZ_PQNY01000069.1"/>
</dbReference>
<dbReference type="InterPro" id="IPR050708">
    <property type="entry name" value="T6SS_VgrG/RHS"/>
</dbReference>
<dbReference type="PANTHER" id="PTHR32305">
    <property type="match status" value="1"/>
</dbReference>
<protein>
    <submittedName>
        <fullName evidence="1">RHS repeat-associated protein</fullName>
    </submittedName>
</protein>
<feature type="non-terminal residue" evidence="1">
    <location>
        <position position="1"/>
    </location>
</feature>
<dbReference type="InterPro" id="IPR022385">
    <property type="entry name" value="Rhs_assc_core"/>
</dbReference>
<dbReference type="PANTHER" id="PTHR32305:SF15">
    <property type="entry name" value="PROTEIN RHSA-RELATED"/>
    <property type="match status" value="1"/>
</dbReference>
<reference evidence="1 2" key="1">
    <citation type="submission" date="2018-01" db="EMBL/GenBank/DDBJ databases">
        <title>Genomic Encyclopedia of Type Strains, Phase I: the one thousand microbial genomes (KMG-I) project.</title>
        <authorList>
            <person name="Goeker M."/>
        </authorList>
    </citation>
    <scope>NUCLEOTIDE SEQUENCE [LARGE SCALE GENOMIC DNA]</scope>
    <source>
        <strain evidence="1 2">DSM 17960</strain>
    </source>
</reference>
<evidence type="ECO:0000313" key="1">
    <source>
        <dbReference type="EMBL" id="POS00542.1"/>
    </source>
</evidence>
<dbReference type="AlphaFoldDB" id="A0A2S4N473"/>
<evidence type="ECO:0000313" key="2">
    <source>
        <dbReference type="Proteomes" id="UP000237056"/>
    </source>
</evidence>
<dbReference type="Proteomes" id="UP000237056">
    <property type="component" value="Unassembled WGS sequence"/>
</dbReference>
<dbReference type="EMBL" id="PQNY01000069">
    <property type="protein sequence ID" value="POS00542.1"/>
    <property type="molecule type" value="Genomic_DNA"/>
</dbReference>
<comment type="caution">
    <text evidence="1">The sequence shown here is derived from an EMBL/GenBank/DDBJ whole genome shotgun (WGS) entry which is preliminary data.</text>
</comment>
<accession>A0A2S4N473</accession>
<sequence length="466" mass="53143">VQDISGNPTGFKDVVNTQDFYYDANGNMYKDANKNITSITYNHLNLPTKIVFAGTTKNIVYLYDATGQKVKKVVTNGTTITTTDYLTGYQYENAVLKFFPTAEGYVNNTVVNGINNYNYVYNYTDHLGNIRLSYSKDPVTQQLKILSENNYYPFGMKHEKYNVQEYQYIVGGKGNMDYYIGAASVVNKDPYKYKYQGIELQDELGLNMYDMDMRDYDPAIARWVVQDPITHHSQSPYCAFDNNPVFWKDPSGADGELPDWAQQLWDATPNDGNVYTYTFTNQTETEDNENEENETTATLTNVLTPTEFQQDPKKPGNMDLLSEKSFKFKNVTKTFRAARITNLYFSIYDAATKTTYESSFSLEIGVPISSKDGKVYGLQNTVDKCTMVLNATATQYMMIEEVMSSPLFHKLTVSDSTLPYIFATLAQAKLNKYIPGSTITANTYQYKTVNEKSAVWINWFKKLFTE</sequence>